<dbReference type="PANTHER" id="PTHR43808">
    <property type="entry name" value="ACETYLORNITHINE DEACETYLASE"/>
    <property type="match status" value="1"/>
</dbReference>
<proteinExistence type="predicted"/>
<protein>
    <submittedName>
        <fullName evidence="5">Acetylornithine deacetylase</fullName>
    </submittedName>
</protein>
<keyword evidence="1" id="KW-0479">Metal-binding</keyword>
<dbReference type="InterPro" id="IPR036264">
    <property type="entry name" value="Bact_exopeptidase_dim_dom"/>
</dbReference>
<organism evidence="5 6">
    <name type="scientific">Arboricoccus pini</name>
    <dbReference type="NCBI Taxonomy" id="1963835"/>
    <lineage>
        <taxon>Bacteria</taxon>
        <taxon>Pseudomonadati</taxon>
        <taxon>Pseudomonadota</taxon>
        <taxon>Alphaproteobacteria</taxon>
        <taxon>Geminicoccales</taxon>
        <taxon>Geminicoccaceae</taxon>
        <taxon>Arboricoccus</taxon>
    </lineage>
</organism>
<dbReference type="GO" id="GO:0046872">
    <property type="term" value="F:metal ion binding"/>
    <property type="evidence" value="ECO:0007669"/>
    <property type="project" value="UniProtKB-KW"/>
</dbReference>
<feature type="domain" description="Peptidase M20 dimerisation" evidence="4">
    <location>
        <begin position="200"/>
        <end position="303"/>
    </location>
</feature>
<dbReference type="SUPFAM" id="SSF53187">
    <property type="entry name" value="Zn-dependent exopeptidases"/>
    <property type="match status" value="1"/>
</dbReference>
<evidence type="ECO:0000256" key="3">
    <source>
        <dbReference type="ARBA" id="ARBA00023285"/>
    </source>
</evidence>
<name>A0A212RYN6_9PROT</name>
<dbReference type="AlphaFoldDB" id="A0A212RYN6"/>
<dbReference type="GO" id="GO:0008777">
    <property type="term" value="F:acetylornithine deacetylase activity"/>
    <property type="evidence" value="ECO:0007669"/>
    <property type="project" value="TreeGrafter"/>
</dbReference>
<dbReference type="Proteomes" id="UP000197065">
    <property type="component" value="Unassembled WGS sequence"/>
</dbReference>
<gene>
    <name evidence="5" type="ORF">SAMN07250955_11761</name>
</gene>
<dbReference type="InterPro" id="IPR011650">
    <property type="entry name" value="Peptidase_M20_dimer"/>
</dbReference>
<keyword evidence="3" id="KW-0170">Cobalt</keyword>
<dbReference type="SUPFAM" id="SSF55031">
    <property type="entry name" value="Bacterial exopeptidase dimerisation domain"/>
    <property type="match status" value="1"/>
</dbReference>
<dbReference type="EMBL" id="FYEH01000017">
    <property type="protein sequence ID" value="SNB77919.1"/>
    <property type="molecule type" value="Genomic_DNA"/>
</dbReference>
<dbReference type="Gene3D" id="3.40.630.10">
    <property type="entry name" value="Zn peptidases"/>
    <property type="match status" value="1"/>
</dbReference>
<reference evidence="5 6" key="1">
    <citation type="submission" date="2017-06" db="EMBL/GenBank/DDBJ databases">
        <authorList>
            <person name="Kim H.J."/>
            <person name="Triplett B.A."/>
        </authorList>
    </citation>
    <scope>NUCLEOTIDE SEQUENCE [LARGE SCALE GENOMIC DNA]</scope>
    <source>
        <strain evidence="5 6">B29T1</strain>
    </source>
</reference>
<dbReference type="Gene3D" id="3.30.70.360">
    <property type="match status" value="1"/>
</dbReference>
<dbReference type="PANTHER" id="PTHR43808:SF31">
    <property type="entry name" value="N-ACETYL-L-CITRULLINE DEACETYLASE"/>
    <property type="match status" value="1"/>
</dbReference>
<dbReference type="Pfam" id="PF07687">
    <property type="entry name" value="M20_dimer"/>
    <property type="match status" value="1"/>
</dbReference>
<accession>A0A212RYN6</accession>
<dbReference type="InterPro" id="IPR002933">
    <property type="entry name" value="Peptidase_M20"/>
</dbReference>
<evidence type="ECO:0000313" key="6">
    <source>
        <dbReference type="Proteomes" id="UP000197065"/>
    </source>
</evidence>
<dbReference type="RefSeq" id="WP_165769682.1">
    <property type="nucleotide sequence ID" value="NZ_FYEH01000017.1"/>
</dbReference>
<keyword evidence="2" id="KW-0378">Hydrolase</keyword>
<dbReference type="InterPro" id="IPR050072">
    <property type="entry name" value="Peptidase_M20A"/>
</dbReference>
<evidence type="ECO:0000313" key="5">
    <source>
        <dbReference type="EMBL" id="SNB77919.1"/>
    </source>
</evidence>
<keyword evidence="6" id="KW-1185">Reference proteome</keyword>
<dbReference type="Pfam" id="PF01546">
    <property type="entry name" value="Peptidase_M20"/>
    <property type="match status" value="1"/>
</dbReference>
<evidence type="ECO:0000256" key="2">
    <source>
        <dbReference type="ARBA" id="ARBA00022801"/>
    </source>
</evidence>
<evidence type="ECO:0000256" key="1">
    <source>
        <dbReference type="ARBA" id="ARBA00022723"/>
    </source>
</evidence>
<dbReference type="GO" id="GO:0006526">
    <property type="term" value="P:L-arginine biosynthetic process"/>
    <property type="evidence" value="ECO:0007669"/>
    <property type="project" value="TreeGrafter"/>
</dbReference>
<evidence type="ECO:0000259" key="4">
    <source>
        <dbReference type="Pfam" id="PF07687"/>
    </source>
</evidence>
<sequence length="408" mass="43235">MTAADTATVAALLSDLVAIPSINPAFRRPDDPPEWFGEARMAAYVEDWLKARGFVVTTHEVMPGRPNVVATLKGRRSAGRLLWECHTDTVQVGGMTIAPFDPVIREGRLYGRGAIDDKACVTAMMLALADLADDPPELDVTLVAAVDEEFQFKGVLHHLASFEGLQPYAAEGATPPPGLAPAIGGIAGEPTDLRLVSACKGCMRWRIEVKGKSAHSSQPAMGIDAIEIAGDLLAYLRAHYAPILATRHHELVGSPTMICSMIEGGQGPNTVAERCLLTFDRRTQPGEEGLAAWREIDAHVQAFAARLPAGAAILNHPPFIDSTSMEVAADTAIVRAAHTTLAAEGIDPALLGVAYGSDATKMTMAGIPTLVFGPGSIDQAHTADEYAELHQVARASRMLAAMARAARA</sequence>